<dbReference type="InterPro" id="IPR006634">
    <property type="entry name" value="TLC-dom"/>
</dbReference>
<organism evidence="7 8">
    <name type="scientific">Diacronema lutheri</name>
    <name type="common">Unicellular marine alga</name>
    <name type="synonym">Monochrysis lutheri</name>
    <dbReference type="NCBI Taxonomy" id="2081491"/>
    <lineage>
        <taxon>Eukaryota</taxon>
        <taxon>Haptista</taxon>
        <taxon>Haptophyta</taxon>
        <taxon>Pavlovophyceae</taxon>
        <taxon>Pavlovales</taxon>
        <taxon>Pavlovaceae</taxon>
        <taxon>Diacronema</taxon>
    </lineage>
</organism>
<feature type="domain" description="TLC" evidence="6">
    <location>
        <begin position="64"/>
        <end position="279"/>
    </location>
</feature>
<name>A0A8J6C5E2_DIALT</name>
<dbReference type="Pfam" id="PF03798">
    <property type="entry name" value="TRAM_LAG1_CLN8"/>
    <property type="match status" value="1"/>
</dbReference>
<comment type="subcellular location">
    <subcellularLocation>
        <location evidence="1">Membrane</location>
        <topology evidence="1">Multi-pass membrane protein</topology>
    </subcellularLocation>
</comment>
<feature type="transmembrane region" description="Helical" evidence="5">
    <location>
        <begin position="139"/>
        <end position="157"/>
    </location>
</feature>
<evidence type="ECO:0000313" key="7">
    <source>
        <dbReference type="EMBL" id="KAG8462547.1"/>
    </source>
</evidence>
<dbReference type="Proteomes" id="UP000751190">
    <property type="component" value="Unassembled WGS sequence"/>
</dbReference>
<protein>
    <recommendedName>
        <fullName evidence="6">TLC domain-containing protein</fullName>
    </recommendedName>
</protein>
<evidence type="ECO:0000256" key="3">
    <source>
        <dbReference type="ARBA" id="ARBA00022989"/>
    </source>
</evidence>
<dbReference type="OrthoDB" id="203748at2759"/>
<feature type="transmembrane region" description="Helical" evidence="5">
    <location>
        <begin position="20"/>
        <end position="45"/>
    </location>
</feature>
<evidence type="ECO:0000256" key="4">
    <source>
        <dbReference type="ARBA" id="ARBA00023136"/>
    </source>
</evidence>
<feature type="transmembrane region" description="Helical" evidence="5">
    <location>
        <begin position="222"/>
        <end position="241"/>
    </location>
</feature>
<evidence type="ECO:0000256" key="5">
    <source>
        <dbReference type="SAM" id="Phobius"/>
    </source>
</evidence>
<dbReference type="GO" id="GO:0016020">
    <property type="term" value="C:membrane"/>
    <property type="evidence" value="ECO:0007669"/>
    <property type="project" value="UniProtKB-SubCell"/>
</dbReference>
<feature type="transmembrane region" description="Helical" evidence="5">
    <location>
        <begin position="197"/>
        <end position="216"/>
    </location>
</feature>
<keyword evidence="4 5" id="KW-0472">Membrane</keyword>
<dbReference type="SMART" id="SM00724">
    <property type="entry name" value="TLC"/>
    <property type="match status" value="1"/>
</dbReference>
<keyword evidence="3 5" id="KW-1133">Transmembrane helix</keyword>
<evidence type="ECO:0000259" key="6">
    <source>
        <dbReference type="SMART" id="SM00724"/>
    </source>
</evidence>
<sequence>MVRIPQVLWRSEQFASQPSVGGIAVTVTAAFVLLAALEWLLFAAFSAAARATRSPILAPRASRIKLGRRALEVLSMSVLAALGVQAHEQLGGLGAFGALSGDAAVARALEYHPLSARLALAQLAYQCFNSYISVRDRDGMIFIGHHLATGLLCALAQGPFLHAFAPFFLGLTETSTVLLCALATFDPDPRGAGVPGLGALFPVTTQLLGVVFTLAFIAVRIVIWPCMSLLFWVDVLAVLGARAHPPAVCYAFLVTNAGLSALQVLWLGEIVSTAVTMFAPQRRKVSAAAALSGTGKAEHHLN</sequence>
<gene>
    <name evidence="7" type="ORF">KFE25_010372</name>
</gene>
<evidence type="ECO:0000256" key="1">
    <source>
        <dbReference type="ARBA" id="ARBA00004141"/>
    </source>
</evidence>
<comment type="caution">
    <text evidence="7">The sequence shown here is derived from an EMBL/GenBank/DDBJ whole genome shotgun (WGS) entry which is preliminary data.</text>
</comment>
<reference evidence="7" key="1">
    <citation type="submission" date="2021-05" db="EMBL/GenBank/DDBJ databases">
        <title>The genome of the haptophyte Pavlova lutheri (Diacronema luteri, Pavlovales) - a model for lipid biosynthesis in eukaryotic algae.</title>
        <authorList>
            <person name="Hulatt C.J."/>
            <person name="Posewitz M.C."/>
        </authorList>
    </citation>
    <scope>NUCLEOTIDE SEQUENCE</scope>
    <source>
        <strain evidence="7">NIVA-4/92</strain>
    </source>
</reference>
<evidence type="ECO:0000256" key="2">
    <source>
        <dbReference type="ARBA" id="ARBA00022692"/>
    </source>
</evidence>
<proteinExistence type="predicted"/>
<dbReference type="AlphaFoldDB" id="A0A8J6C5E2"/>
<keyword evidence="8" id="KW-1185">Reference proteome</keyword>
<keyword evidence="2 5" id="KW-0812">Transmembrane</keyword>
<dbReference type="EMBL" id="JAGTXO010000020">
    <property type="protein sequence ID" value="KAG8462547.1"/>
    <property type="molecule type" value="Genomic_DNA"/>
</dbReference>
<evidence type="ECO:0000313" key="8">
    <source>
        <dbReference type="Proteomes" id="UP000751190"/>
    </source>
</evidence>
<accession>A0A8J6C5E2</accession>
<feature type="transmembrane region" description="Helical" evidence="5">
    <location>
        <begin position="248"/>
        <end position="268"/>
    </location>
</feature>